<feature type="binding site" evidence="18">
    <location>
        <position position="178"/>
    </location>
    <ligand>
        <name>Mo-molybdopterin</name>
        <dbReference type="ChEBI" id="CHEBI:71302"/>
    </ligand>
    <ligandPart>
        <name>Mo</name>
        <dbReference type="ChEBI" id="CHEBI:28685"/>
    </ligandPart>
</feature>
<feature type="region of interest" description="Disordered" evidence="19">
    <location>
        <begin position="1"/>
        <end position="75"/>
    </location>
</feature>
<evidence type="ECO:0000256" key="10">
    <source>
        <dbReference type="ARBA" id="ARBA00022827"/>
    </source>
</evidence>
<evidence type="ECO:0000256" key="15">
    <source>
        <dbReference type="ARBA" id="ARBA00023157"/>
    </source>
</evidence>
<dbReference type="AlphaFoldDB" id="A0A5C3N2J5"/>
<dbReference type="EMBL" id="ML213511">
    <property type="protein sequence ID" value="TFK51423.1"/>
    <property type="molecule type" value="Genomic_DNA"/>
</dbReference>
<evidence type="ECO:0000259" key="21">
    <source>
        <dbReference type="PROSITE" id="PS51384"/>
    </source>
</evidence>
<dbReference type="PANTHER" id="PTHR19372:SF7">
    <property type="entry name" value="SULFITE OXIDASE, MITOCHONDRIAL"/>
    <property type="match status" value="1"/>
</dbReference>
<evidence type="ECO:0000256" key="2">
    <source>
        <dbReference type="ARBA" id="ARBA00001974"/>
    </source>
</evidence>
<feature type="region of interest" description="Disordered" evidence="19">
    <location>
        <begin position="526"/>
        <end position="546"/>
    </location>
</feature>
<dbReference type="CDD" id="cd06183">
    <property type="entry name" value="cyt_b5_reduct_like"/>
    <property type="match status" value="1"/>
</dbReference>
<dbReference type="InterPro" id="IPR036400">
    <property type="entry name" value="Cyt_B5-like_heme/steroid_sf"/>
</dbReference>
<dbReference type="InterPro" id="IPR022407">
    <property type="entry name" value="OxRdtase_Mopterin_BS"/>
</dbReference>
<dbReference type="Pfam" id="PF00175">
    <property type="entry name" value="NAD_binding_1"/>
    <property type="match status" value="1"/>
</dbReference>
<dbReference type="Gene3D" id="3.10.120.10">
    <property type="entry name" value="Cytochrome b5-like heme/steroid binding domain"/>
    <property type="match status" value="1"/>
</dbReference>
<evidence type="ECO:0000313" key="23">
    <source>
        <dbReference type="Proteomes" id="UP000305948"/>
    </source>
</evidence>
<dbReference type="Proteomes" id="UP000305948">
    <property type="component" value="Unassembled WGS sequence"/>
</dbReference>
<dbReference type="InterPro" id="IPR001199">
    <property type="entry name" value="Cyt_B5-like_heme/steroid-bd"/>
</dbReference>
<dbReference type="GO" id="GO:0008482">
    <property type="term" value="F:sulfite oxidase activity"/>
    <property type="evidence" value="ECO:0007669"/>
    <property type="project" value="TreeGrafter"/>
</dbReference>
<name>A0A5C3N2J5_9AGAM</name>
<dbReference type="GO" id="GO:0042128">
    <property type="term" value="P:nitrate assimilation"/>
    <property type="evidence" value="ECO:0007669"/>
    <property type="project" value="UniProtKB-KW"/>
</dbReference>
<evidence type="ECO:0000256" key="7">
    <source>
        <dbReference type="ARBA" id="ARBA00022617"/>
    </source>
</evidence>
<evidence type="ECO:0000256" key="18">
    <source>
        <dbReference type="PIRSR" id="PIRSR000233-1"/>
    </source>
</evidence>
<evidence type="ECO:0000256" key="4">
    <source>
        <dbReference type="ARBA" id="ARBA00006253"/>
    </source>
</evidence>
<keyword evidence="9 18" id="KW-0479">Metal-binding</keyword>
<keyword evidence="14 17" id="KW-0534">Nitrate assimilation</keyword>
<dbReference type="SUPFAM" id="SSF56524">
    <property type="entry name" value="Oxidoreductase molybdopterin-binding domain"/>
    <property type="match status" value="1"/>
</dbReference>
<evidence type="ECO:0000256" key="9">
    <source>
        <dbReference type="ARBA" id="ARBA00022723"/>
    </source>
</evidence>
<keyword evidence="6 18" id="KW-0500">Molybdenum</keyword>
<dbReference type="PRINTS" id="PR00407">
    <property type="entry name" value="EUMOPTERIN"/>
</dbReference>
<dbReference type="SMART" id="SM01117">
    <property type="entry name" value="Cyt-b5"/>
    <property type="match status" value="1"/>
</dbReference>
<dbReference type="InterPro" id="IPR012137">
    <property type="entry name" value="Nitr_rd_NADH"/>
</dbReference>
<dbReference type="PROSITE" id="PS00559">
    <property type="entry name" value="MOLYBDOPTERIN_EUK"/>
    <property type="match status" value="1"/>
</dbReference>
<keyword evidence="23" id="KW-1185">Reference proteome</keyword>
<comment type="function">
    <text evidence="3 17">Nitrate reductase is a key enzyme involved in the first step of nitrate assimilation in plants, fungi and bacteria.</text>
</comment>
<comment type="cofactor">
    <cofactor evidence="18">
        <name>Mo-molybdopterin</name>
        <dbReference type="ChEBI" id="CHEBI:71302"/>
    </cofactor>
    <text evidence="18">Binds 1 Mo-molybdopterin (Mo-MPT) cofactor per subunit.</text>
</comment>
<evidence type="ECO:0000313" key="22">
    <source>
        <dbReference type="EMBL" id="TFK51423.1"/>
    </source>
</evidence>
<gene>
    <name evidence="22" type="ORF">OE88DRAFT_1545674</name>
</gene>
<dbReference type="GO" id="GO:0020037">
    <property type="term" value="F:heme binding"/>
    <property type="evidence" value="ECO:0007669"/>
    <property type="project" value="InterPro"/>
</dbReference>
<evidence type="ECO:0000256" key="8">
    <source>
        <dbReference type="ARBA" id="ARBA00022630"/>
    </source>
</evidence>
<dbReference type="Gene3D" id="2.40.30.10">
    <property type="entry name" value="Translation factors"/>
    <property type="match status" value="1"/>
</dbReference>
<keyword evidence="13" id="KW-0408">Iron</keyword>
<keyword evidence="11" id="KW-0521">NADP</keyword>
<dbReference type="InterPro" id="IPR008335">
    <property type="entry name" value="Mopterin_OxRdtase_euk"/>
</dbReference>
<feature type="compositionally biased region" description="Low complexity" evidence="19">
    <location>
        <begin position="18"/>
        <end position="42"/>
    </location>
</feature>
<dbReference type="InterPro" id="IPR001433">
    <property type="entry name" value="OxRdtase_FAD/NAD-bd"/>
</dbReference>
<proteinExistence type="inferred from homology"/>
<keyword evidence="8" id="KW-0285">Flavoprotein</keyword>
<accession>A0A5C3N2J5</accession>
<dbReference type="PANTHER" id="PTHR19372">
    <property type="entry name" value="SULFITE REDUCTASE"/>
    <property type="match status" value="1"/>
</dbReference>
<evidence type="ECO:0000256" key="13">
    <source>
        <dbReference type="ARBA" id="ARBA00023004"/>
    </source>
</evidence>
<dbReference type="GO" id="GO:0043546">
    <property type="term" value="F:molybdopterin cofactor binding"/>
    <property type="evidence" value="ECO:0007669"/>
    <property type="project" value="InterPro"/>
</dbReference>
<dbReference type="GO" id="GO:0030151">
    <property type="term" value="F:molybdenum ion binding"/>
    <property type="evidence" value="ECO:0007669"/>
    <property type="project" value="InterPro"/>
</dbReference>
<comment type="subunit">
    <text evidence="5">Homodimer.</text>
</comment>
<dbReference type="SUPFAM" id="SSF81296">
    <property type="entry name" value="E set domains"/>
    <property type="match status" value="1"/>
</dbReference>
<evidence type="ECO:0000256" key="19">
    <source>
        <dbReference type="SAM" id="MobiDB-lite"/>
    </source>
</evidence>
<dbReference type="InterPro" id="IPR017927">
    <property type="entry name" value="FAD-bd_FR_type"/>
</dbReference>
<dbReference type="InterPro" id="IPR000572">
    <property type="entry name" value="OxRdtase_Mopterin-bd_dom"/>
</dbReference>
<evidence type="ECO:0000256" key="16">
    <source>
        <dbReference type="ARBA" id="ARBA00049155"/>
    </source>
</evidence>
<dbReference type="PIRSF" id="PIRSF000233">
    <property type="entry name" value="Nitr_rd_NADH"/>
    <property type="match status" value="1"/>
</dbReference>
<dbReference type="InterPro" id="IPR008333">
    <property type="entry name" value="Cbr1-like_FAD-bd_dom"/>
</dbReference>
<dbReference type="Gene3D" id="3.90.420.10">
    <property type="entry name" value="Oxidoreductase, molybdopterin-binding domain"/>
    <property type="match status" value="1"/>
</dbReference>
<comment type="catalytic activity">
    <reaction evidence="16">
        <text>nitrite + NADP(+) + H2O = nitrate + NADPH + H(+)</text>
        <dbReference type="Rhea" id="RHEA:19061"/>
        <dbReference type="ChEBI" id="CHEBI:15377"/>
        <dbReference type="ChEBI" id="CHEBI:15378"/>
        <dbReference type="ChEBI" id="CHEBI:16301"/>
        <dbReference type="ChEBI" id="CHEBI:17632"/>
        <dbReference type="ChEBI" id="CHEBI:57783"/>
        <dbReference type="ChEBI" id="CHEBI:58349"/>
        <dbReference type="EC" id="1.7.1.3"/>
    </reaction>
</comment>
<dbReference type="PRINTS" id="PR00363">
    <property type="entry name" value="CYTOCHROMEB5"/>
</dbReference>
<dbReference type="InterPro" id="IPR036374">
    <property type="entry name" value="OxRdtase_Mopterin-bd_sf"/>
</dbReference>
<organism evidence="22 23">
    <name type="scientific">Heliocybe sulcata</name>
    <dbReference type="NCBI Taxonomy" id="5364"/>
    <lineage>
        <taxon>Eukaryota</taxon>
        <taxon>Fungi</taxon>
        <taxon>Dikarya</taxon>
        <taxon>Basidiomycota</taxon>
        <taxon>Agaricomycotina</taxon>
        <taxon>Agaricomycetes</taxon>
        <taxon>Gloeophyllales</taxon>
        <taxon>Gloeophyllaceae</taxon>
        <taxon>Heliocybe</taxon>
    </lineage>
</organism>
<dbReference type="InterPro" id="IPR017938">
    <property type="entry name" value="Riboflavin_synthase-like_b-brl"/>
</dbReference>
<dbReference type="PROSITE" id="PS51384">
    <property type="entry name" value="FAD_FR"/>
    <property type="match status" value="1"/>
</dbReference>
<dbReference type="PROSITE" id="PS00191">
    <property type="entry name" value="CYTOCHROME_B5_1"/>
    <property type="match status" value="1"/>
</dbReference>
<reference evidence="22 23" key="1">
    <citation type="journal article" date="2019" name="Nat. Ecol. Evol.">
        <title>Megaphylogeny resolves global patterns of mushroom evolution.</title>
        <authorList>
            <person name="Varga T."/>
            <person name="Krizsan K."/>
            <person name="Foldi C."/>
            <person name="Dima B."/>
            <person name="Sanchez-Garcia M."/>
            <person name="Sanchez-Ramirez S."/>
            <person name="Szollosi G.J."/>
            <person name="Szarkandi J.G."/>
            <person name="Papp V."/>
            <person name="Albert L."/>
            <person name="Andreopoulos W."/>
            <person name="Angelini C."/>
            <person name="Antonin V."/>
            <person name="Barry K.W."/>
            <person name="Bougher N.L."/>
            <person name="Buchanan P."/>
            <person name="Buyck B."/>
            <person name="Bense V."/>
            <person name="Catcheside P."/>
            <person name="Chovatia M."/>
            <person name="Cooper J."/>
            <person name="Damon W."/>
            <person name="Desjardin D."/>
            <person name="Finy P."/>
            <person name="Geml J."/>
            <person name="Haridas S."/>
            <person name="Hughes K."/>
            <person name="Justo A."/>
            <person name="Karasinski D."/>
            <person name="Kautmanova I."/>
            <person name="Kiss B."/>
            <person name="Kocsube S."/>
            <person name="Kotiranta H."/>
            <person name="LaButti K.M."/>
            <person name="Lechner B.E."/>
            <person name="Liimatainen K."/>
            <person name="Lipzen A."/>
            <person name="Lukacs Z."/>
            <person name="Mihaltcheva S."/>
            <person name="Morgado L.N."/>
            <person name="Niskanen T."/>
            <person name="Noordeloos M.E."/>
            <person name="Ohm R.A."/>
            <person name="Ortiz-Santana B."/>
            <person name="Ovrebo C."/>
            <person name="Racz N."/>
            <person name="Riley R."/>
            <person name="Savchenko A."/>
            <person name="Shiryaev A."/>
            <person name="Soop K."/>
            <person name="Spirin V."/>
            <person name="Szebenyi C."/>
            <person name="Tomsovsky M."/>
            <person name="Tulloss R.E."/>
            <person name="Uehling J."/>
            <person name="Grigoriev I.V."/>
            <person name="Vagvolgyi C."/>
            <person name="Papp T."/>
            <person name="Martin F.M."/>
            <person name="Miettinen O."/>
            <person name="Hibbett D.S."/>
            <person name="Nagy L.G."/>
        </authorList>
    </citation>
    <scope>NUCLEOTIDE SEQUENCE [LARGE SCALE GENOMIC DNA]</scope>
    <source>
        <strain evidence="22 23">OMC1185</strain>
    </source>
</reference>
<dbReference type="GO" id="GO:0006790">
    <property type="term" value="P:sulfur compound metabolic process"/>
    <property type="evidence" value="ECO:0007669"/>
    <property type="project" value="TreeGrafter"/>
</dbReference>
<evidence type="ECO:0000256" key="6">
    <source>
        <dbReference type="ARBA" id="ARBA00022505"/>
    </source>
</evidence>
<feature type="domain" description="FAD-binding FR-type" evidence="21">
    <location>
        <begin position="650"/>
        <end position="762"/>
    </location>
</feature>
<feature type="domain" description="Cytochrome b5 heme-binding" evidence="20">
    <location>
        <begin position="565"/>
        <end position="622"/>
    </location>
</feature>
<dbReference type="InterPro" id="IPR039261">
    <property type="entry name" value="FNR_nucleotide-bd"/>
</dbReference>
<dbReference type="Pfam" id="PF00173">
    <property type="entry name" value="Cyt-b5"/>
    <property type="match status" value="1"/>
</dbReference>
<evidence type="ECO:0000256" key="1">
    <source>
        <dbReference type="ARBA" id="ARBA00001971"/>
    </source>
</evidence>
<dbReference type="OrthoDB" id="432685at2759"/>
<dbReference type="InterPro" id="IPR018506">
    <property type="entry name" value="Cyt_B5_heme-BS"/>
</dbReference>
<keyword evidence="12" id="KW-0560">Oxidoreductase</keyword>
<dbReference type="InterPro" id="IPR014756">
    <property type="entry name" value="Ig_E-set"/>
</dbReference>
<dbReference type="Pfam" id="PF03404">
    <property type="entry name" value="Mo-co_dimer"/>
    <property type="match status" value="1"/>
</dbReference>
<comment type="cofactor">
    <cofactor evidence="1">
        <name>heme</name>
        <dbReference type="ChEBI" id="CHEBI:30413"/>
    </cofactor>
</comment>
<keyword evidence="7" id="KW-0349">Heme</keyword>
<dbReference type="STRING" id="5364.A0A5C3N2J5"/>
<evidence type="ECO:0000256" key="5">
    <source>
        <dbReference type="ARBA" id="ARBA00011738"/>
    </source>
</evidence>
<dbReference type="PROSITE" id="PS50255">
    <property type="entry name" value="CYTOCHROME_B5_2"/>
    <property type="match status" value="1"/>
</dbReference>
<dbReference type="FunFam" id="3.90.420.10:FF:000005">
    <property type="entry name" value="Nitrate reductase"/>
    <property type="match status" value="1"/>
</dbReference>
<evidence type="ECO:0000256" key="17">
    <source>
        <dbReference type="PIRNR" id="PIRNR000233"/>
    </source>
</evidence>
<dbReference type="SUPFAM" id="SSF63380">
    <property type="entry name" value="Riboflavin synthase domain-like"/>
    <property type="match status" value="1"/>
</dbReference>
<keyword evidence="15" id="KW-1015">Disulfide bond</keyword>
<comment type="similarity">
    <text evidence="4 17">Belongs to the nitrate reductase family.</text>
</comment>
<dbReference type="InterPro" id="IPR005066">
    <property type="entry name" value="MoCF_OxRdtse_dimer"/>
</dbReference>
<dbReference type="SUPFAM" id="SSF52343">
    <property type="entry name" value="Ferredoxin reductase-like, C-terminal NADP-linked domain"/>
    <property type="match status" value="1"/>
</dbReference>
<evidence type="ECO:0000259" key="20">
    <source>
        <dbReference type="PROSITE" id="PS50255"/>
    </source>
</evidence>
<dbReference type="Gene3D" id="3.40.50.80">
    <property type="entry name" value="Nucleotide-binding domain of ferredoxin-NADP reductase (FNR) module"/>
    <property type="match status" value="1"/>
</dbReference>
<evidence type="ECO:0000256" key="3">
    <source>
        <dbReference type="ARBA" id="ARBA00003838"/>
    </source>
</evidence>
<evidence type="ECO:0000256" key="12">
    <source>
        <dbReference type="ARBA" id="ARBA00023002"/>
    </source>
</evidence>
<dbReference type="PRINTS" id="PR00406">
    <property type="entry name" value="CYTB5RDTASE"/>
</dbReference>
<dbReference type="GO" id="GO:0006809">
    <property type="term" value="P:nitric oxide biosynthetic process"/>
    <property type="evidence" value="ECO:0007669"/>
    <property type="project" value="InterPro"/>
</dbReference>
<dbReference type="Gene3D" id="2.60.40.650">
    <property type="match status" value="1"/>
</dbReference>
<comment type="cofactor">
    <cofactor evidence="2">
        <name>FAD</name>
        <dbReference type="ChEBI" id="CHEBI:57692"/>
    </cofactor>
</comment>
<evidence type="ECO:0000256" key="11">
    <source>
        <dbReference type="ARBA" id="ARBA00022857"/>
    </source>
</evidence>
<dbReference type="GO" id="GO:0050464">
    <property type="term" value="F:nitrate reductase (NADPH) activity"/>
    <property type="evidence" value="ECO:0007669"/>
    <property type="project" value="UniProtKB-EC"/>
</dbReference>
<dbReference type="Pfam" id="PF00174">
    <property type="entry name" value="Oxidored_molyb"/>
    <property type="match status" value="1"/>
</dbReference>
<evidence type="ECO:0000256" key="14">
    <source>
        <dbReference type="ARBA" id="ARBA00023063"/>
    </source>
</evidence>
<dbReference type="SUPFAM" id="SSF55856">
    <property type="entry name" value="Cytochrome b5-like heme/steroid binding domain"/>
    <property type="match status" value="1"/>
</dbReference>
<sequence length="908" mass="101375">MTESPSDTSSETRDRSILSESEGQSSFSSLSSSPARESCSLLPQPFTPATLLGPERDGPSLPAGLPCLPKNDNPRVVADQDIETPDNWVKRNPNLIRLTGKHPFNTEARLPDLFKAGFLTPAHLHFVRNHGAVPRVSDEERDSWKIRVHGLVEREVDFSIEDLARLFPVVTLPVTLVCAGNRRKEQNVVRKSLGFSWGAAGVSTALWTGVYLSDVLDYVRPVRGKAKYVVFEGGDSLPNGPYGTSQKLTWARNKDKGMLIAWAMNGLPLEPDHGYPVRVVIPGQIGGRSVKWLRRIEVSHQESQHYLHFWDNKVLPTQVLPDQARGEKHWWYDPRYIITELNVNSAIARPDHEEILSLDVDSGEYIVEGYAYSGGGRRVTRVELSLDQGETWKIAEINYPEDMFRAVCHTDPVYGTLDLTERDTSFCWCFWSFRVRHSVLAECDAIMVRAMDEGLVLQPRDMYWSALGMMNNWWFRIAISKTTVDGRTQLRFEHPTLAGAASGGWMERMKNEGTDILKPSWGANGAGSLSSRAPAPAQETPMTKPNVNRNITMSEVQNQDRAMPWFVVKGEVYDGTAFLDEHPGGGDSILLVAGEDATEDFMAIHSPEGRAKLAEHHIGTLVQRENAPTAAEPETDSAPENADVAFLDKKKWKSVQLTEIRQLNHDCWIYRFSLPAESQPLGLPVGQHVFVRLRRKDTSELVQRAYTPVSWHGALGAVEFLIKIYYPSPGYPAGGKMTSGFHQLAIGDTVEMKGPLGSFEWKGNGTAMWKGVERRINKLGLICGGSGVTPILQVLRRVLHDKTDKTTQLWLLSANKTEADILCREELDALHAAHGTDRFRLHYTLGHVPSKWKYGIGRINEAMISQHMPGPSDDGLILVCGPDGMISQTVKPSLRRLGWDIERSLVVF</sequence>
<dbReference type="Pfam" id="PF00970">
    <property type="entry name" value="FAD_binding_6"/>
    <property type="match status" value="1"/>
</dbReference>
<protein>
    <recommendedName>
        <fullName evidence="17">Nitrate reductase</fullName>
    </recommendedName>
</protein>
<keyword evidence="10" id="KW-0274">FAD</keyword>